<evidence type="ECO:0000313" key="1">
    <source>
        <dbReference type="EMBL" id="CAG8480123.1"/>
    </source>
</evidence>
<gene>
    <name evidence="1" type="ORF">RFULGI_LOCUS1502</name>
</gene>
<comment type="caution">
    <text evidence="1">The sequence shown here is derived from an EMBL/GenBank/DDBJ whole genome shotgun (WGS) entry which is preliminary data.</text>
</comment>
<name>A0A9N8W7L3_9GLOM</name>
<dbReference type="Proteomes" id="UP000789396">
    <property type="component" value="Unassembled WGS sequence"/>
</dbReference>
<accession>A0A9N8W7L3</accession>
<evidence type="ECO:0000313" key="2">
    <source>
        <dbReference type="Proteomes" id="UP000789396"/>
    </source>
</evidence>
<dbReference type="EMBL" id="CAJVPZ010000938">
    <property type="protein sequence ID" value="CAG8480123.1"/>
    <property type="molecule type" value="Genomic_DNA"/>
</dbReference>
<proteinExistence type="predicted"/>
<feature type="non-terminal residue" evidence="1">
    <location>
        <position position="1"/>
    </location>
</feature>
<dbReference type="OrthoDB" id="10557309at2759"/>
<reference evidence="1" key="1">
    <citation type="submission" date="2021-06" db="EMBL/GenBank/DDBJ databases">
        <authorList>
            <person name="Kallberg Y."/>
            <person name="Tangrot J."/>
            <person name="Rosling A."/>
        </authorList>
    </citation>
    <scope>NUCLEOTIDE SEQUENCE</scope>
    <source>
        <strain evidence="1">IN212</strain>
    </source>
</reference>
<organism evidence="1 2">
    <name type="scientific">Racocetra fulgida</name>
    <dbReference type="NCBI Taxonomy" id="60492"/>
    <lineage>
        <taxon>Eukaryota</taxon>
        <taxon>Fungi</taxon>
        <taxon>Fungi incertae sedis</taxon>
        <taxon>Mucoromycota</taxon>
        <taxon>Glomeromycotina</taxon>
        <taxon>Glomeromycetes</taxon>
        <taxon>Diversisporales</taxon>
        <taxon>Gigasporaceae</taxon>
        <taxon>Racocetra</taxon>
    </lineage>
</organism>
<dbReference type="AlphaFoldDB" id="A0A9N8W7L3"/>
<keyword evidence="2" id="KW-1185">Reference proteome</keyword>
<protein>
    <submittedName>
        <fullName evidence="1">5605_t:CDS:1</fullName>
    </submittedName>
</protein>
<sequence length="69" mass="8009">TDSSEDDLLFDYNRVEQLEKANRLGSEENEIDKNEYINYLVESQKINIVGNNLENIRLSEDNEGDSDLK</sequence>